<dbReference type="AlphaFoldDB" id="A0A081A0Q6"/>
<accession>A0A081A0Q6</accession>
<name>A0A081A0Q6_PHYNI</name>
<dbReference type="EMBL" id="ANJA01002064">
    <property type="protein sequence ID" value="ETO72467.1"/>
    <property type="molecule type" value="Genomic_DNA"/>
</dbReference>
<comment type="caution">
    <text evidence="1">The sequence shown here is derived from an EMBL/GenBank/DDBJ whole genome shotgun (WGS) entry which is preliminary data.</text>
</comment>
<reference evidence="1 2" key="1">
    <citation type="submission" date="2013-11" db="EMBL/GenBank/DDBJ databases">
        <title>The Genome Sequence of Phytophthora parasitica P1976.</title>
        <authorList>
            <consortium name="The Broad Institute Genomics Platform"/>
            <person name="Russ C."/>
            <person name="Tyler B."/>
            <person name="Panabieres F."/>
            <person name="Shan W."/>
            <person name="Tripathy S."/>
            <person name="Grunwald N."/>
            <person name="Machado M."/>
            <person name="Johnson C.S."/>
            <person name="Walker B."/>
            <person name="Young S."/>
            <person name="Zeng Q."/>
            <person name="Gargeya S."/>
            <person name="Fitzgerald M."/>
            <person name="Haas B."/>
            <person name="Abouelleil A."/>
            <person name="Allen A.W."/>
            <person name="Alvarado L."/>
            <person name="Arachchi H.M."/>
            <person name="Berlin A.M."/>
            <person name="Chapman S.B."/>
            <person name="Gainer-Dewar J."/>
            <person name="Goldberg J."/>
            <person name="Griggs A."/>
            <person name="Gujja S."/>
            <person name="Hansen M."/>
            <person name="Howarth C."/>
            <person name="Imamovic A."/>
            <person name="Ireland A."/>
            <person name="Larimer J."/>
            <person name="McCowan C."/>
            <person name="Murphy C."/>
            <person name="Pearson M."/>
            <person name="Poon T.W."/>
            <person name="Priest M."/>
            <person name="Roberts A."/>
            <person name="Saif S."/>
            <person name="Shea T."/>
            <person name="Sisk P."/>
            <person name="Sykes S."/>
            <person name="Wortman J."/>
            <person name="Nusbaum C."/>
            <person name="Birren B."/>
        </authorList>
    </citation>
    <scope>NUCLEOTIDE SEQUENCE [LARGE SCALE GENOMIC DNA]</scope>
    <source>
        <strain evidence="1 2">P1976</strain>
    </source>
</reference>
<dbReference type="Proteomes" id="UP000028582">
    <property type="component" value="Unassembled WGS sequence"/>
</dbReference>
<sequence length="47" mass="5240">MTKTFLKVLPAASSVGTAEHTKFCTQYEKELAIKLHDQNAKPAEPCY</sequence>
<proteinExistence type="predicted"/>
<evidence type="ECO:0000313" key="2">
    <source>
        <dbReference type="Proteomes" id="UP000028582"/>
    </source>
</evidence>
<organism evidence="1 2">
    <name type="scientific">Phytophthora nicotianae P1976</name>
    <dbReference type="NCBI Taxonomy" id="1317066"/>
    <lineage>
        <taxon>Eukaryota</taxon>
        <taxon>Sar</taxon>
        <taxon>Stramenopiles</taxon>
        <taxon>Oomycota</taxon>
        <taxon>Peronosporomycetes</taxon>
        <taxon>Peronosporales</taxon>
        <taxon>Peronosporaceae</taxon>
        <taxon>Phytophthora</taxon>
    </lineage>
</organism>
<evidence type="ECO:0000313" key="1">
    <source>
        <dbReference type="EMBL" id="ETO72467.1"/>
    </source>
</evidence>
<gene>
    <name evidence="1" type="ORF">F444_11458</name>
</gene>
<dbReference type="OrthoDB" id="129524at2759"/>
<protein>
    <submittedName>
        <fullName evidence="1">Uncharacterized protein</fullName>
    </submittedName>
</protein>